<dbReference type="GO" id="GO:0005524">
    <property type="term" value="F:ATP binding"/>
    <property type="evidence" value="ECO:0007669"/>
    <property type="project" value="UniProtKB-UniRule"/>
</dbReference>
<name>A0A9K3KI95_9STRA</name>
<dbReference type="AlphaFoldDB" id="A0A9K3KI95"/>
<protein>
    <recommendedName>
        <fullName evidence="5">ATP-dependent RNA helicase</fullName>
        <ecNumber evidence="5">3.6.4.13</ecNumber>
    </recommendedName>
</protein>
<keyword evidence="10" id="KW-1185">Reference proteome</keyword>
<dbReference type="PANTHER" id="PTHR24031">
    <property type="entry name" value="RNA HELICASE"/>
    <property type="match status" value="1"/>
</dbReference>
<feature type="compositionally biased region" description="Polar residues" evidence="6">
    <location>
        <begin position="1"/>
        <end position="20"/>
    </location>
</feature>
<comment type="function">
    <text evidence="5">RNA helicase.</text>
</comment>
<comment type="caution">
    <text evidence="9">The sequence shown here is derived from an EMBL/GenBank/DDBJ whole genome shotgun (WGS) entry which is preliminary data.</text>
</comment>
<evidence type="ECO:0000256" key="3">
    <source>
        <dbReference type="ARBA" id="ARBA00022840"/>
    </source>
</evidence>
<dbReference type="Pfam" id="PF00271">
    <property type="entry name" value="Helicase_C"/>
    <property type="match status" value="1"/>
</dbReference>
<dbReference type="EMBL" id="JAGRRH010000023">
    <property type="protein sequence ID" value="KAG7343725.1"/>
    <property type="molecule type" value="Genomic_DNA"/>
</dbReference>
<dbReference type="InterPro" id="IPR011545">
    <property type="entry name" value="DEAD/DEAH_box_helicase_dom"/>
</dbReference>
<evidence type="ECO:0000259" key="7">
    <source>
        <dbReference type="PROSITE" id="PS51192"/>
    </source>
</evidence>
<dbReference type="PROSITE" id="PS51192">
    <property type="entry name" value="HELICASE_ATP_BIND_1"/>
    <property type="match status" value="1"/>
</dbReference>
<reference evidence="9" key="2">
    <citation type="submission" date="2021-04" db="EMBL/GenBank/DDBJ databases">
        <authorList>
            <person name="Podell S."/>
        </authorList>
    </citation>
    <scope>NUCLEOTIDE SEQUENCE</scope>
    <source>
        <strain evidence="9">Hildebrandi</strain>
    </source>
</reference>
<dbReference type="GO" id="GO:0003724">
    <property type="term" value="F:RNA helicase activity"/>
    <property type="evidence" value="ECO:0007669"/>
    <property type="project" value="UniProtKB-EC"/>
</dbReference>
<comment type="catalytic activity">
    <reaction evidence="5">
        <text>ATP + H2O = ADP + phosphate + H(+)</text>
        <dbReference type="Rhea" id="RHEA:13065"/>
        <dbReference type="ChEBI" id="CHEBI:15377"/>
        <dbReference type="ChEBI" id="CHEBI:15378"/>
        <dbReference type="ChEBI" id="CHEBI:30616"/>
        <dbReference type="ChEBI" id="CHEBI:43474"/>
        <dbReference type="ChEBI" id="CHEBI:456216"/>
        <dbReference type="EC" id="3.6.4.13"/>
    </reaction>
</comment>
<feature type="compositionally biased region" description="Basic and acidic residues" evidence="6">
    <location>
        <begin position="543"/>
        <end position="552"/>
    </location>
</feature>
<keyword evidence="1 5" id="KW-0547">Nucleotide-binding</keyword>
<feature type="region of interest" description="Disordered" evidence="6">
    <location>
        <begin position="80"/>
        <end position="117"/>
    </location>
</feature>
<comment type="similarity">
    <text evidence="5">Belongs to the DEAD box helicase family.</text>
</comment>
<feature type="compositionally biased region" description="Acidic residues" evidence="6">
    <location>
        <begin position="553"/>
        <end position="567"/>
    </location>
</feature>
<dbReference type="OrthoDB" id="10256233at2759"/>
<dbReference type="GO" id="GO:0003723">
    <property type="term" value="F:RNA binding"/>
    <property type="evidence" value="ECO:0007669"/>
    <property type="project" value="UniProtKB-UniRule"/>
</dbReference>
<accession>A0A9K3KI95</accession>
<dbReference type="CDD" id="cd18787">
    <property type="entry name" value="SF2_C_DEAD"/>
    <property type="match status" value="1"/>
</dbReference>
<dbReference type="SMART" id="SM00487">
    <property type="entry name" value="DEXDc"/>
    <property type="match status" value="1"/>
</dbReference>
<keyword evidence="5 9" id="KW-0347">Helicase</keyword>
<organism evidence="9 10">
    <name type="scientific">Nitzschia inconspicua</name>
    <dbReference type="NCBI Taxonomy" id="303405"/>
    <lineage>
        <taxon>Eukaryota</taxon>
        <taxon>Sar</taxon>
        <taxon>Stramenopiles</taxon>
        <taxon>Ochrophyta</taxon>
        <taxon>Bacillariophyta</taxon>
        <taxon>Bacillariophyceae</taxon>
        <taxon>Bacillariophycidae</taxon>
        <taxon>Bacillariales</taxon>
        <taxon>Bacillariaceae</taxon>
        <taxon>Nitzschia</taxon>
    </lineage>
</organism>
<keyword evidence="2 5" id="KW-0378">Hydrolase</keyword>
<evidence type="ECO:0000256" key="5">
    <source>
        <dbReference type="RuleBase" id="RU365068"/>
    </source>
</evidence>
<dbReference type="SMART" id="SM00490">
    <property type="entry name" value="HELICc"/>
    <property type="match status" value="1"/>
</dbReference>
<sequence length="600" mass="65989">MSWTNTRRFLSSSAEETTTPNQNDNNNDNNDDSFFAESTTSFESMGVQSSVLLDRIHNQLGLQRPTQIQARSFAAIRGLDQKPTDDDNQDDNVDVENLVDNGAAQPPPAPRRDVTIGAETGSGKSYAYLIPLFDSILQEKAAVAAAKASSTTDASTPLLPSYDYARAIILVPNKELVHQVVRMAAPLCGGTIRQSLVWGGGGNLIEQLEATLPASHHKEETDPSRLVRMAIMPGGLNDPLDFKPFRDSVGLGGKDAPVDIVITTPAALGPLALKPKHVGMFADIGTLVIDEADMLLDGGYIRALENVLMGFRRADKLQTDLAVAKTQHIFCAATLPDTGLKSVDAYLQRKFPFATRIQLDNMHNAKHSGLSQPTQWIQSETKRERLDKLVQLLETPSINDGLYGEKVMVFVNSVEDVDGVHQALVQRGIPAVPYHAKVSPQDRAKNLERFRQYKSSLQSLDNKEEENDPSATVPIMVCTDLASRGLDVPGVTAVVQLQFSGNVVSHLHRMGRCGRAGQRTGRGIVFYEERETDLVDVVREAEEQQERMKLEQDVDESNRDDDMDSGEADAVTTVEIGKVKKAFSRKRGFTKKRKKLMREG</sequence>
<evidence type="ECO:0000313" key="10">
    <source>
        <dbReference type="Proteomes" id="UP000693970"/>
    </source>
</evidence>
<dbReference type="Proteomes" id="UP000693970">
    <property type="component" value="Unassembled WGS sequence"/>
</dbReference>
<comment type="domain">
    <text evidence="5">The Q motif is unique to and characteristic of the DEAD box family of RNA helicases and controls ATP binding and hydrolysis.</text>
</comment>
<dbReference type="InterPro" id="IPR014001">
    <property type="entry name" value="Helicase_ATP-bd"/>
</dbReference>
<dbReference type="PROSITE" id="PS51194">
    <property type="entry name" value="HELICASE_CTER"/>
    <property type="match status" value="1"/>
</dbReference>
<keyword evidence="4 5" id="KW-0694">RNA-binding</keyword>
<evidence type="ECO:0000256" key="2">
    <source>
        <dbReference type="ARBA" id="ARBA00022801"/>
    </source>
</evidence>
<dbReference type="EC" id="3.6.4.13" evidence="5"/>
<dbReference type="GO" id="GO:0016787">
    <property type="term" value="F:hydrolase activity"/>
    <property type="evidence" value="ECO:0007669"/>
    <property type="project" value="UniProtKB-KW"/>
</dbReference>
<feature type="region of interest" description="Disordered" evidence="6">
    <location>
        <begin position="543"/>
        <end position="570"/>
    </location>
</feature>
<keyword evidence="3 5" id="KW-0067">ATP-binding</keyword>
<feature type="region of interest" description="Disordered" evidence="6">
    <location>
        <begin position="1"/>
        <end position="36"/>
    </location>
</feature>
<evidence type="ECO:0000256" key="6">
    <source>
        <dbReference type="SAM" id="MobiDB-lite"/>
    </source>
</evidence>
<evidence type="ECO:0000259" key="8">
    <source>
        <dbReference type="PROSITE" id="PS51194"/>
    </source>
</evidence>
<feature type="domain" description="Helicase C-terminal" evidence="8">
    <location>
        <begin position="385"/>
        <end position="562"/>
    </location>
</feature>
<evidence type="ECO:0000256" key="1">
    <source>
        <dbReference type="ARBA" id="ARBA00022741"/>
    </source>
</evidence>
<gene>
    <name evidence="9" type="ORF">IV203_021733</name>
</gene>
<dbReference type="InterPro" id="IPR001650">
    <property type="entry name" value="Helicase_C-like"/>
</dbReference>
<proteinExistence type="inferred from homology"/>
<evidence type="ECO:0000256" key="4">
    <source>
        <dbReference type="ARBA" id="ARBA00022884"/>
    </source>
</evidence>
<reference evidence="9" key="1">
    <citation type="journal article" date="2021" name="Sci. Rep.">
        <title>Diploid genomic architecture of Nitzschia inconspicua, an elite biomass production diatom.</title>
        <authorList>
            <person name="Oliver A."/>
            <person name="Podell S."/>
            <person name="Pinowska A."/>
            <person name="Traller J.C."/>
            <person name="Smith S.R."/>
            <person name="McClure R."/>
            <person name="Beliaev A."/>
            <person name="Bohutskyi P."/>
            <person name="Hill E.A."/>
            <person name="Rabines A."/>
            <person name="Zheng H."/>
            <person name="Allen L.Z."/>
            <person name="Kuo A."/>
            <person name="Grigoriev I.V."/>
            <person name="Allen A.E."/>
            <person name="Hazlebeck D."/>
            <person name="Allen E.E."/>
        </authorList>
    </citation>
    <scope>NUCLEOTIDE SEQUENCE</scope>
    <source>
        <strain evidence="9">Hildebrandi</strain>
    </source>
</reference>
<feature type="domain" description="Helicase ATP-binding" evidence="7">
    <location>
        <begin position="105"/>
        <end position="353"/>
    </location>
</feature>
<feature type="compositionally biased region" description="Low complexity" evidence="6">
    <location>
        <begin position="21"/>
        <end position="36"/>
    </location>
</feature>
<evidence type="ECO:0000313" key="9">
    <source>
        <dbReference type="EMBL" id="KAG7343725.1"/>
    </source>
</evidence>
<dbReference type="Pfam" id="PF00270">
    <property type="entry name" value="DEAD"/>
    <property type="match status" value="2"/>
</dbReference>